<dbReference type="Proteomes" id="UP001162992">
    <property type="component" value="Chromosome 15"/>
</dbReference>
<organism evidence="1 2">
    <name type="scientific">Diphasiastrum complanatum</name>
    <name type="common">Issler's clubmoss</name>
    <name type="synonym">Lycopodium complanatum</name>
    <dbReference type="NCBI Taxonomy" id="34168"/>
    <lineage>
        <taxon>Eukaryota</taxon>
        <taxon>Viridiplantae</taxon>
        <taxon>Streptophyta</taxon>
        <taxon>Embryophyta</taxon>
        <taxon>Tracheophyta</taxon>
        <taxon>Lycopodiopsida</taxon>
        <taxon>Lycopodiales</taxon>
        <taxon>Lycopodiaceae</taxon>
        <taxon>Lycopodioideae</taxon>
        <taxon>Diphasiastrum</taxon>
    </lineage>
</organism>
<accession>A0ACC2BIM9</accession>
<sequence>MIFVADELLVQEEEQIIDHNLSKSQTFALLDKLLEHPYLSSSKTFKEKPILEIKVLPGAKGQYDKALSQGDGSTRNFVYVLQREYACASPSLVELIGTDEATTCIGLAIRNPESGLTSVGHLDCERYVAQGVRQMVTSVRAHEDTLLQVHLVGGYDDTEIINKTETNSEMSESDQRPTCGGYSKPLALKLVEAFHCSSYKFCIQTMCILQHNTGIASSGHTVPLVRGFVIQTRTGQIMPAKFDADARGPDGTIRHICLSTASTDGKDELRAPYDTVLDRFVIAPCKWSLTWKFYALEVLRMSDAELLANCSTSPYAESPDFLEDMRRTYAYLWQYPEWRHTFPRGEPRVFTRSVTGGWIRQSSGNRDDYMLDLSNESS</sequence>
<comment type="caution">
    <text evidence="1">The sequence shown here is derived from an EMBL/GenBank/DDBJ whole genome shotgun (WGS) entry which is preliminary data.</text>
</comment>
<reference evidence="2" key="1">
    <citation type="journal article" date="2024" name="Proc. Natl. Acad. Sci. U.S.A.">
        <title>Extraordinary preservation of gene collinearity over three hundred million years revealed in homosporous lycophytes.</title>
        <authorList>
            <person name="Li C."/>
            <person name="Wickell D."/>
            <person name="Kuo L.Y."/>
            <person name="Chen X."/>
            <person name="Nie B."/>
            <person name="Liao X."/>
            <person name="Peng D."/>
            <person name="Ji J."/>
            <person name="Jenkins J."/>
            <person name="Williams M."/>
            <person name="Shu S."/>
            <person name="Plott C."/>
            <person name="Barry K."/>
            <person name="Rajasekar S."/>
            <person name="Grimwood J."/>
            <person name="Han X."/>
            <person name="Sun S."/>
            <person name="Hou Z."/>
            <person name="He W."/>
            <person name="Dai G."/>
            <person name="Sun C."/>
            <person name="Schmutz J."/>
            <person name="Leebens-Mack J.H."/>
            <person name="Li F.W."/>
            <person name="Wang L."/>
        </authorList>
    </citation>
    <scope>NUCLEOTIDE SEQUENCE [LARGE SCALE GENOMIC DNA]</scope>
    <source>
        <strain evidence="2">cv. PW_Plant_1</strain>
    </source>
</reference>
<evidence type="ECO:0000313" key="2">
    <source>
        <dbReference type="Proteomes" id="UP001162992"/>
    </source>
</evidence>
<protein>
    <submittedName>
        <fullName evidence="1">Uncharacterized protein</fullName>
    </submittedName>
</protein>
<name>A0ACC2BIM9_DIPCM</name>
<evidence type="ECO:0000313" key="1">
    <source>
        <dbReference type="EMBL" id="KAJ7529630.1"/>
    </source>
</evidence>
<dbReference type="EMBL" id="CM055106">
    <property type="protein sequence ID" value="KAJ7529630.1"/>
    <property type="molecule type" value="Genomic_DNA"/>
</dbReference>
<keyword evidence="2" id="KW-1185">Reference proteome</keyword>
<gene>
    <name evidence="1" type="ORF">O6H91_15G059200</name>
</gene>
<proteinExistence type="predicted"/>